<evidence type="ECO:0000256" key="2">
    <source>
        <dbReference type="ARBA" id="ARBA00012473"/>
    </source>
</evidence>
<evidence type="ECO:0000313" key="20">
    <source>
        <dbReference type="Proteomes" id="UP000305675"/>
    </source>
</evidence>
<dbReference type="InterPro" id="IPR040627">
    <property type="entry name" value="T3SS_ATPase_C"/>
</dbReference>
<dbReference type="Pfam" id="PF00006">
    <property type="entry name" value="ATP-synt_ab"/>
    <property type="match status" value="1"/>
</dbReference>
<keyword evidence="4" id="KW-0813">Transport</keyword>
<keyword evidence="9" id="KW-1005">Bacterial flagellum biogenesis</keyword>
<name>A0A4U1BNA7_9GAMM</name>
<dbReference type="NCBIfam" id="TIGR01026">
    <property type="entry name" value="fliI_yscN"/>
    <property type="match status" value="1"/>
</dbReference>
<dbReference type="PANTHER" id="PTHR15184:SF81">
    <property type="entry name" value="FLAGELLUM-SPECIFIC ATP SYNTHASE"/>
    <property type="match status" value="1"/>
</dbReference>
<dbReference type="EMBL" id="SWCJ01000008">
    <property type="protein sequence ID" value="TKB54573.1"/>
    <property type="molecule type" value="Genomic_DNA"/>
</dbReference>
<dbReference type="AlphaFoldDB" id="A0A4U1BNA7"/>
<dbReference type="GO" id="GO:0016887">
    <property type="term" value="F:ATP hydrolysis activity"/>
    <property type="evidence" value="ECO:0007669"/>
    <property type="project" value="InterPro"/>
</dbReference>
<dbReference type="Pfam" id="PF02874">
    <property type="entry name" value="ATP-synt_ab_N"/>
    <property type="match status" value="1"/>
</dbReference>
<dbReference type="InterPro" id="IPR005714">
    <property type="entry name" value="ATPase_T3SS_FliI/YscN"/>
</dbReference>
<evidence type="ECO:0000256" key="16">
    <source>
        <dbReference type="ARBA" id="ARBA00024342"/>
    </source>
</evidence>
<keyword evidence="10" id="KW-0067">ATP-binding</keyword>
<evidence type="ECO:0000256" key="6">
    <source>
        <dbReference type="ARBA" id="ARBA00022519"/>
    </source>
</evidence>
<comment type="similarity">
    <text evidence="16">Belongs to the ATPase alpha/beta chains family. T3SS ATPase subfamily.</text>
</comment>
<dbReference type="EC" id="7.1.2.2" evidence="2"/>
<evidence type="ECO:0000256" key="10">
    <source>
        <dbReference type="ARBA" id="ARBA00022840"/>
    </source>
</evidence>
<keyword evidence="14" id="KW-1006">Bacterial flagellum protein export</keyword>
<protein>
    <recommendedName>
        <fullName evidence="3">Flagellum-specific ATP synthase</fullName>
        <ecNumber evidence="2">7.1.2.2</ecNumber>
    </recommendedName>
</protein>
<dbReference type="Pfam" id="PF18269">
    <property type="entry name" value="T3SS_ATPase_C"/>
    <property type="match status" value="1"/>
</dbReference>
<keyword evidence="6" id="KW-1003">Cell membrane</keyword>
<keyword evidence="6" id="KW-0472">Membrane</keyword>
<dbReference type="SUPFAM" id="SSF52540">
    <property type="entry name" value="P-loop containing nucleoside triphosphate hydrolases"/>
    <property type="match status" value="1"/>
</dbReference>
<sequence length="444" mass="47675">MTAHRLNRALKSVPKTVPIATIYGRLMRVNGLMLEAVGCQLGLGERCVIAGRDGQEIEAEVVGFDGPSLMLMPLNQTRGLMPGARVLPLANDQQVPIGQGLLGRVLDGSGVPIDGLGPLSHCQLVSTTTQVPNPLLRRPIEAQLDVGVRAINSMLPIGKGQRLGLFAGSGVGKSVLLGMMTRYTQASVVVVGLIGERGREVREFIEHALGEEGRRRAVVIAAPADTTPLMRLRAAKLCHQIACAFRDQGQDVLLLMDSLTRYAQAQREIGLSLGEPPATRGYPPSAFSTLPSLVELAGNSDNANGSLTALYTVLAEGDDQQDPVADSARAILDGHIVLSRKLAEKGHYPAIDINASASRVADLIRTPEQLQMGQTVRRLLGRYQEVKELLPLGGYQPGQDAELDKSVKCYPVFEQFLTQKQFDSVSLAESDQQLESLLEAVNSA</sequence>
<dbReference type="Proteomes" id="UP000305675">
    <property type="component" value="Unassembled WGS sequence"/>
</dbReference>
<dbReference type="RefSeq" id="WP_136863708.1">
    <property type="nucleotide sequence ID" value="NZ_SWCJ01000008.1"/>
</dbReference>
<dbReference type="InterPro" id="IPR004100">
    <property type="entry name" value="ATPase_F1/V1/A1_a/bsu_N"/>
</dbReference>
<keyword evidence="8" id="KW-0375">Hydrogen ion transport</keyword>
<keyword evidence="20" id="KW-1185">Reference proteome</keyword>
<evidence type="ECO:0000256" key="8">
    <source>
        <dbReference type="ARBA" id="ARBA00022781"/>
    </source>
</evidence>
<comment type="caution">
    <text evidence="19">The sequence shown here is derived from an EMBL/GenBank/DDBJ whole genome shotgun (WGS) entry which is preliminary data.</text>
</comment>
<evidence type="ECO:0000256" key="9">
    <source>
        <dbReference type="ARBA" id="ARBA00022795"/>
    </source>
</evidence>
<dbReference type="SMART" id="SM00382">
    <property type="entry name" value="AAA"/>
    <property type="match status" value="1"/>
</dbReference>
<organism evidence="19 20">
    <name type="scientific">Ferrimonas aestuarii</name>
    <dbReference type="NCBI Taxonomy" id="2569539"/>
    <lineage>
        <taxon>Bacteria</taxon>
        <taxon>Pseudomonadati</taxon>
        <taxon>Pseudomonadota</taxon>
        <taxon>Gammaproteobacteria</taxon>
        <taxon>Alteromonadales</taxon>
        <taxon>Ferrimonadaceae</taxon>
        <taxon>Ferrimonas</taxon>
    </lineage>
</organism>
<keyword evidence="15" id="KW-0066">ATP synthesis</keyword>
<dbReference type="GO" id="GO:0030254">
    <property type="term" value="P:protein secretion by the type III secretion system"/>
    <property type="evidence" value="ECO:0007669"/>
    <property type="project" value="InterPro"/>
</dbReference>
<dbReference type="InterPro" id="IPR000194">
    <property type="entry name" value="ATPase_F1/V1/A1_a/bsu_nucl-bd"/>
</dbReference>
<keyword evidence="12" id="KW-1278">Translocase</keyword>
<evidence type="ECO:0000256" key="7">
    <source>
        <dbReference type="ARBA" id="ARBA00022741"/>
    </source>
</evidence>
<dbReference type="CDD" id="cd01136">
    <property type="entry name" value="ATPase_flagellum-secretory_path_III"/>
    <property type="match status" value="1"/>
</dbReference>
<dbReference type="GO" id="GO:0046933">
    <property type="term" value="F:proton-transporting ATP synthase activity, rotational mechanism"/>
    <property type="evidence" value="ECO:0007669"/>
    <property type="project" value="TreeGrafter"/>
</dbReference>
<dbReference type="Gene3D" id="3.40.50.12240">
    <property type="match status" value="1"/>
</dbReference>
<comment type="catalytic activity">
    <reaction evidence="17">
        <text>ATP + H2O + cellular proteinSide 1 = ADP + phosphate + cellular proteinSide 2.</text>
        <dbReference type="EC" id="7.4.2.8"/>
    </reaction>
</comment>
<evidence type="ECO:0000256" key="4">
    <source>
        <dbReference type="ARBA" id="ARBA00022448"/>
    </source>
</evidence>
<keyword evidence="5" id="KW-0963">Cytoplasm</keyword>
<evidence type="ECO:0000256" key="5">
    <source>
        <dbReference type="ARBA" id="ARBA00022490"/>
    </source>
</evidence>
<evidence type="ECO:0000256" key="15">
    <source>
        <dbReference type="ARBA" id="ARBA00023310"/>
    </source>
</evidence>
<evidence type="ECO:0000256" key="12">
    <source>
        <dbReference type="ARBA" id="ARBA00022967"/>
    </source>
</evidence>
<evidence type="ECO:0000256" key="1">
    <source>
        <dbReference type="ARBA" id="ARBA00004496"/>
    </source>
</evidence>
<gene>
    <name evidence="19" type="ORF">FCL42_12235</name>
</gene>
<evidence type="ECO:0000256" key="3">
    <source>
        <dbReference type="ARBA" id="ARBA00020580"/>
    </source>
</evidence>
<dbReference type="InterPro" id="IPR027417">
    <property type="entry name" value="P-loop_NTPase"/>
</dbReference>
<keyword evidence="7" id="KW-0547">Nucleotide-binding</keyword>
<proteinExistence type="inferred from homology"/>
<dbReference type="PANTHER" id="PTHR15184">
    <property type="entry name" value="ATP SYNTHASE"/>
    <property type="match status" value="1"/>
</dbReference>
<dbReference type="OrthoDB" id="9148544at2"/>
<dbReference type="GO" id="GO:0005737">
    <property type="term" value="C:cytoplasm"/>
    <property type="evidence" value="ECO:0007669"/>
    <property type="project" value="UniProtKB-SubCell"/>
</dbReference>
<evidence type="ECO:0000259" key="18">
    <source>
        <dbReference type="SMART" id="SM00382"/>
    </source>
</evidence>
<accession>A0A4U1BNA7</accession>
<dbReference type="FunFam" id="3.40.50.12240:FF:000002">
    <property type="entry name" value="Flagellum-specific ATP synthase FliI"/>
    <property type="match status" value="1"/>
</dbReference>
<evidence type="ECO:0000256" key="17">
    <source>
        <dbReference type="ARBA" id="ARBA00034006"/>
    </source>
</evidence>
<keyword evidence="6" id="KW-0997">Cell inner membrane</keyword>
<dbReference type="InterPro" id="IPR020003">
    <property type="entry name" value="ATPase_a/bsu_AS"/>
</dbReference>
<comment type="subcellular location">
    <subcellularLocation>
        <location evidence="1">Cytoplasm</location>
    </subcellularLocation>
</comment>
<evidence type="ECO:0000256" key="13">
    <source>
        <dbReference type="ARBA" id="ARBA00023065"/>
    </source>
</evidence>
<feature type="domain" description="AAA+ ATPase" evidence="18">
    <location>
        <begin position="159"/>
        <end position="342"/>
    </location>
</feature>
<evidence type="ECO:0000313" key="19">
    <source>
        <dbReference type="EMBL" id="TKB54573.1"/>
    </source>
</evidence>
<dbReference type="InterPro" id="IPR003593">
    <property type="entry name" value="AAA+_ATPase"/>
</dbReference>
<evidence type="ECO:0000256" key="11">
    <source>
        <dbReference type="ARBA" id="ARBA00022927"/>
    </source>
</evidence>
<keyword evidence="11" id="KW-0653">Protein transport</keyword>
<keyword evidence="13" id="KW-0406">Ion transport</keyword>
<dbReference type="CDD" id="cd18117">
    <property type="entry name" value="ATP-synt_flagellum-secretory_path_III_N"/>
    <property type="match status" value="1"/>
</dbReference>
<dbReference type="PROSITE" id="PS00152">
    <property type="entry name" value="ATPASE_ALPHA_BETA"/>
    <property type="match status" value="1"/>
</dbReference>
<evidence type="ECO:0000256" key="14">
    <source>
        <dbReference type="ARBA" id="ARBA00023225"/>
    </source>
</evidence>
<dbReference type="GO" id="GO:0008564">
    <property type="term" value="F:protein-exporting ATPase activity"/>
    <property type="evidence" value="ECO:0007669"/>
    <property type="project" value="UniProtKB-EC"/>
</dbReference>
<dbReference type="GO" id="GO:0044781">
    <property type="term" value="P:bacterial-type flagellum organization"/>
    <property type="evidence" value="ECO:0007669"/>
    <property type="project" value="UniProtKB-KW"/>
</dbReference>
<dbReference type="InterPro" id="IPR050053">
    <property type="entry name" value="ATPase_alpha/beta_chains"/>
</dbReference>
<dbReference type="GO" id="GO:0005524">
    <property type="term" value="F:ATP binding"/>
    <property type="evidence" value="ECO:0007669"/>
    <property type="project" value="UniProtKB-KW"/>
</dbReference>
<reference evidence="19 20" key="1">
    <citation type="submission" date="2019-04" db="EMBL/GenBank/DDBJ databases">
        <authorList>
            <person name="Hwang J.C."/>
        </authorList>
    </citation>
    <scope>NUCLEOTIDE SEQUENCE [LARGE SCALE GENOMIC DNA]</scope>
    <source>
        <strain evidence="19 20">IMCC35002</strain>
    </source>
</reference>
<dbReference type="GO" id="GO:0030257">
    <property type="term" value="C:type III protein secretion system complex"/>
    <property type="evidence" value="ECO:0007669"/>
    <property type="project" value="InterPro"/>
</dbReference>